<keyword evidence="1" id="KW-0175">Coiled coil</keyword>
<dbReference type="Gene3D" id="2.70.70.10">
    <property type="entry name" value="Glucose Permease (Domain IIA)"/>
    <property type="match status" value="1"/>
</dbReference>
<dbReference type="RefSeq" id="WP_126841125.1">
    <property type="nucleotide sequence ID" value="NZ_PIQH01000002.1"/>
</dbReference>
<dbReference type="OrthoDB" id="9784703at2"/>
<dbReference type="FunFam" id="2.70.70.10:FF:000003">
    <property type="entry name" value="Murein hydrolase activator EnvC"/>
    <property type="match status" value="1"/>
</dbReference>
<feature type="chain" id="PRO_5019319944" evidence="2">
    <location>
        <begin position="23"/>
        <end position="379"/>
    </location>
</feature>
<dbReference type="InterPro" id="IPR011055">
    <property type="entry name" value="Dup_hybrid_motif"/>
</dbReference>
<keyword evidence="2" id="KW-0732">Signal</keyword>
<evidence type="ECO:0000256" key="2">
    <source>
        <dbReference type="SAM" id="SignalP"/>
    </source>
</evidence>
<dbReference type="PANTHER" id="PTHR21666:SF270">
    <property type="entry name" value="MUREIN HYDROLASE ACTIVATOR ENVC"/>
    <property type="match status" value="1"/>
</dbReference>
<evidence type="ECO:0000313" key="4">
    <source>
        <dbReference type="EMBL" id="RUO81129.1"/>
    </source>
</evidence>
<name>A0A432ZTA2_9GAMM</name>
<dbReference type="InterPro" id="IPR016047">
    <property type="entry name" value="M23ase_b-sheet_dom"/>
</dbReference>
<keyword evidence="5" id="KW-1185">Reference proteome</keyword>
<dbReference type="Proteomes" id="UP000287996">
    <property type="component" value="Unassembled WGS sequence"/>
</dbReference>
<evidence type="ECO:0000256" key="1">
    <source>
        <dbReference type="SAM" id="Coils"/>
    </source>
</evidence>
<dbReference type="PANTHER" id="PTHR21666">
    <property type="entry name" value="PEPTIDASE-RELATED"/>
    <property type="match status" value="1"/>
</dbReference>
<organism evidence="4 5">
    <name type="scientific">Idiomarina tyrosinivorans</name>
    <dbReference type="NCBI Taxonomy" id="1445662"/>
    <lineage>
        <taxon>Bacteria</taxon>
        <taxon>Pseudomonadati</taxon>
        <taxon>Pseudomonadota</taxon>
        <taxon>Gammaproteobacteria</taxon>
        <taxon>Alteromonadales</taxon>
        <taxon>Idiomarinaceae</taxon>
        <taxon>Idiomarina</taxon>
    </lineage>
</organism>
<dbReference type="Gene3D" id="6.10.250.3150">
    <property type="match status" value="1"/>
</dbReference>
<dbReference type="AlphaFoldDB" id="A0A432ZTA2"/>
<gene>
    <name evidence="4" type="ORF">CWI84_03185</name>
</gene>
<evidence type="ECO:0000259" key="3">
    <source>
        <dbReference type="Pfam" id="PF01551"/>
    </source>
</evidence>
<feature type="coiled-coil region" evidence="1">
    <location>
        <begin position="22"/>
        <end position="123"/>
    </location>
</feature>
<dbReference type="InterPro" id="IPR050570">
    <property type="entry name" value="Cell_wall_metabolism_enzyme"/>
</dbReference>
<dbReference type="SUPFAM" id="SSF51261">
    <property type="entry name" value="Duplicated hybrid motif"/>
    <property type="match status" value="1"/>
</dbReference>
<dbReference type="Pfam" id="PF01551">
    <property type="entry name" value="Peptidase_M23"/>
    <property type="match status" value="1"/>
</dbReference>
<feature type="domain" description="M23ase beta-sheet core" evidence="3">
    <location>
        <begin position="281"/>
        <end position="374"/>
    </location>
</feature>
<dbReference type="CDD" id="cd12797">
    <property type="entry name" value="M23_peptidase"/>
    <property type="match status" value="1"/>
</dbReference>
<accession>A0A432ZTA2</accession>
<feature type="coiled-coil region" evidence="1">
    <location>
        <begin position="162"/>
        <end position="242"/>
    </location>
</feature>
<dbReference type="GO" id="GO:0004222">
    <property type="term" value="F:metalloendopeptidase activity"/>
    <property type="evidence" value="ECO:0007669"/>
    <property type="project" value="TreeGrafter"/>
</dbReference>
<sequence length="379" mass="42359">MRQLLALAILCSCSALFSTANAQQTEQDKAATEQQLAAIKAAIAERQQAIDAREATLSTAEQALRKLELETAHAAAALAKTQRQYKAISDKIDQLAQQQQKLLKQQKQQAELLKKQVSSAYQNGSSDFLKMLLNQQDPADIERMLGYYRYLNDARMEKLAAIKKTQQQLSSVAEQLAQQQQALNRVADQQQQQQQQLKQKQNQQEQRLAQLQAQQKSDKQQLQELQQNQQQLEQVLAAIVAALKNDVQLTGLKRQRGRLPHPTDGRIQKLFGKSRQGPVDWKGIVIAGENGQPVTSIADGRVLYADWLRGFGLVIVVDHGEGYMSLYGHNQAILKAPGEMVHQGETIALMGQSGGRNSPALYFEIRYRGNAVNPSSWLR</sequence>
<proteinExistence type="predicted"/>
<protein>
    <submittedName>
        <fullName evidence="4">Peptidase M23</fullName>
    </submittedName>
</protein>
<evidence type="ECO:0000313" key="5">
    <source>
        <dbReference type="Proteomes" id="UP000287996"/>
    </source>
</evidence>
<feature type="signal peptide" evidence="2">
    <location>
        <begin position="1"/>
        <end position="22"/>
    </location>
</feature>
<comment type="caution">
    <text evidence="4">The sequence shown here is derived from an EMBL/GenBank/DDBJ whole genome shotgun (WGS) entry which is preliminary data.</text>
</comment>
<reference evidence="4 5" key="1">
    <citation type="journal article" date="2011" name="Front. Microbiol.">
        <title>Genomic signatures of strain selection and enhancement in Bacillus atrophaeus var. globigii, a historical biowarfare simulant.</title>
        <authorList>
            <person name="Gibbons H.S."/>
            <person name="Broomall S.M."/>
            <person name="McNew L.A."/>
            <person name="Daligault H."/>
            <person name="Chapman C."/>
            <person name="Bruce D."/>
            <person name="Karavis M."/>
            <person name="Krepps M."/>
            <person name="McGregor P.A."/>
            <person name="Hong C."/>
            <person name="Park K.H."/>
            <person name="Akmal A."/>
            <person name="Feldman A."/>
            <person name="Lin J.S."/>
            <person name="Chang W.E."/>
            <person name="Higgs B.W."/>
            <person name="Demirev P."/>
            <person name="Lindquist J."/>
            <person name="Liem A."/>
            <person name="Fochler E."/>
            <person name="Read T.D."/>
            <person name="Tapia R."/>
            <person name="Johnson S."/>
            <person name="Bishop-Lilly K.A."/>
            <person name="Detter C."/>
            <person name="Han C."/>
            <person name="Sozhamannan S."/>
            <person name="Rosenzweig C.N."/>
            <person name="Skowronski E.W."/>
        </authorList>
    </citation>
    <scope>NUCLEOTIDE SEQUENCE [LARGE SCALE GENOMIC DNA]</scope>
    <source>
        <strain evidence="4 5">CC-PW-9</strain>
    </source>
</reference>
<dbReference type="EMBL" id="PIQH01000002">
    <property type="protein sequence ID" value="RUO81129.1"/>
    <property type="molecule type" value="Genomic_DNA"/>
</dbReference>